<evidence type="ECO:0000256" key="2">
    <source>
        <dbReference type="SAM" id="MobiDB-lite"/>
    </source>
</evidence>
<comment type="pathway">
    <text evidence="1">Protein modification; protein ubiquitination.</text>
</comment>
<dbReference type="SUPFAM" id="SSF54695">
    <property type="entry name" value="POZ domain"/>
    <property type="match status" value="1"/>
</dbReference>
<evidence type="ECO:0000259" key="3">
    <source>
        <dbReference type="PROSITE" id="PS50097"/>
    </source>
</evidence>
<dbReference type="SMART" id="SM00225">
    <property type="entry name" value="BTB"/>
    <property type="match status" value="1"/>
</dbReference>
<proteinExistence type="predicted"/>
<dbReference type="PANTHER" id="PTHR47369:SF1">
    <property type="entry name" value="BTB_POZ DOMAIN-CONTAINING PROTEIN"/>
    <property type="match status" value="1"/>
</dbReference>
<dbReference type="PROSITE" id="PS50097">
    <property type="entry name" value="BTB"/>
    <property type="match status" value="1"/>
</dbReference>
<gene>
    <name evidence="4" type="primary">gb03856</name>
    <name evidence="4" type="ORF">PR202_gb03856</name>
</gene>
<evidence type="ECO:0000313" key="4">
    <source>
        <dbReference type="EMBL" id="GJN16833.1"/>
    </source>
</evidence>
<feature type="domain" description="BTB" evidence="3">
    <location>
        <begin position="66"/>
        <end position="136"/>
    </location>
</feature>
<evidence type="ECO:0000313" key="5">
    <source>
        <dbReference type="Proteomes" id="UP001054889"/>
    </source>
</evidence>
<dbReference type="InterPro" id="IPR000210">
    <property type="entry name" value="BTB/POZ_dom"/>
</dbReference>
<feature type="compositionally biased region" description="Polar residues" evidence="2">
    <location>
        <begin position="256"/>
        <end position="270"/>
    </location>
</feature>
<dbReference type="Gene3D" id="3.30.710.10">
    <property type="entry name" value="Potassium Channel Kv1.1, Chain A"/>
    <property type="match status" value="1"/>
</dbReference>
<dbReference type="EMBL" id="BQKI01000073">
    <property type="protein sequence ID" value="GJN16833.1"/>
    <property type="molecule type" value="Genomic_DNA"/>
</dbReference>
<comment type="caution">
    <text evidence="4">The sequence shown here is derived from an EMBL/GenBank/DDBJ whole genome shotgun (WGS) entry which is preliminary data.</text>
</comment>
<dbReference type="AlphaFoldDB" id="A0AAV5E215"/>
<reference evidence="4" key="1">
    <citation type="journal article" date="2018" name="DNA Res.">
        <title>Multiple hybrid de novo genome assembly of finger millet, an orphan allotetraploid crop.</title>
        <authorList>
            <person name="Hatakeyama M."/>
            <person name="Aluri S."/>
            <person name="Balachadran M.T."/>
            <person name="Sivarajan S.R."/>
            <person name="Patrignani A."/>
            <person name="Gruter S."/>
            <person name="Poveda L."/>
            <person name="Shimizu-Inatsugi R."/>
            <person name="Baeten J."/>
            <person name="Francoijs K.J."/>
            <person name="Nataraja K.N."/>
            <person name="Reddy Y.A.N."/>
            <person name="Phadnis S."/>
            <person name="Ravikumar R.L."/>
            <person name="Schlapbach R."/>
            <person name="Sreeman S.M."/>
            <person name="Shimizu K.K."/>
        </authorList>
    </citation>
    <scope>NUCLEOTIDE SEQUENCE</scope>
</reference>
<accession>A0AAV5E215</accession>
<organism evidence="4 5">
    <name type="scientific">Eleusine coracana subsp. coracana</name>
    <dbReference type="NCBI Taxonomy" id="191504"/>
    <lineage>
        <taxon>Eukaryota</taxon>
        <taxon>Viridiplantae</taxon>
        <taxon>Streptophyta</taxon>
        <taxon>Embryophyta</taxon>
        <taxon>Tracheophyta</taxon>
        <taxon>Spermatophyta</taxon>
        <taxon>Magnoliopsida</taxon>
        <taxon>Liliopsida</taxon>
        <taxon>Poales</taxon>
        <taxon>Poaceae</taxon>
        <taxon>PACMAD clade</taxon>
        <taxon>Chloridoideae</taxon>
        <taxon>Cynodonteae</taxon>
        <taxon>Eleusininae</taxon>
        <taxon>Eleusine</taxon>
    </lineage>
</organism>
<dbReference type="Pfam" id="PF00651">
    <property type="entry name" value="BTB"/>
    <property type="match status" value="1"/>
</dbReference>
<reference evidence="4" key="2">
    <citation type="submission" date="2021-12" db="EMBL/GenBank/DDBJ databases">
        <title>Resequencing data analysis of finger millet.</title>
        <authorList>
            <person name="Hatakeyama M."/>
            <person name="Aluri S."/>
            <person name="Balachadran M.T."/>
            <person name="Sivarajan S.R."/>
            <person name="Poveda L."/>
            <person name="Shimizu-Inatsugi R."/>
            <person name="Schlapbach R."/>
            <person name="Sreeman S.M."/>
            <person name="Shimizu K.K."/>
        </authorList>
    </citation>
    <scope>NUCLEOTIDE SEQUENCE</scope>
</reference>
<protein>
    <recommendedName>
        <fullName evidence="3">BTB domain-containing protein</fullName>
    </recommendedName>
</protein>
<sequence>MAAAPQPAAAAPAAEGVAPAPPLPAPAAPRPYEVAVAAAELRPVDCNLAALCDHVQAEGFGAGAFSDVVVEAMGATYRLHRLILSRSAYFRNMLHGPWREAGAPTVVLHIDDANVDSEAITIALAYLYGQPPKLNDNNAFRVLAAASFLDLQRVKTMVVMENVSEMLAGDIFVKVPLWNYERFELALFTLLAKVTMSKVEVSGNETSASNTDCYMRKGKTPMNDPGEEKLMESELQSLKMHDNLGSEISRNIVDISDTNGEGSTRMQNDRSMGGSSGESTSCFCVTECKQLLLILAETVALQVDGNGGLGPVRVNVRGAVDGLAGIGRETQMCLVQHGLLHLTAVHRVEFEDVHRLADGQVKHSPEVFYAGSLWKLICPSKREVMIFGSLKQPGTLLPKAPKGWGWRTAILFDELADLLQGGALRIAAVVQLV</sequence>
<name>A0AAV5E215_ELECO</name>
<evidence type="ECO:0000256" key="1">
    <source>
        <dbReference type="ARBA" id="ARBA00004906"/>
    </source>
</evidence>
<feature type="region of interest" description="Disordered" evidence="2">
    <location>
        <begin position="255"/>
        <end position="275"/>
    </location>
</feature>
<dbReference type="InterPro" id="IPR011333">
    <property type="entry name" value="SKP1/BTB/POZ_sf"/>
</dbReference>
<dbReference type="PANTHER" id="PTHR47369">
    <property type="entry name" value="BTB/POZ DOMAIN-CONTAINING PROTEIN"/>
    <property type="match status" value="1"/>
</dbReference>
<dbReference type="Proteomes" id="UP001054889">
    <property type="component" value="Unassembled WGS sequence"/>
</dbReference>
<keyword evidence="5" id="KW-1185">Reference proteome</keyword>